<evidence type="ECO:0000313" key="2">
    <source>
        <dbReference type="Proteomes" id="UP000324800"/>
    </source>
</evidence>
<comment type="caution">
    <text evidence="1">The sequence shown here is derived from an EMBL/GenBank/DDBJ whole genome shotgun (WGS) entry which is preliminary data.</text>
</comment>
<feature type="non-terminal residue" evidence="1">
    <location>
        <position position="1"/>
    </location>
</feature>
<dbReference type="EMBL" id="SNRW01020706">
    <property type="protein sequence ID" value="KAA6365204.1"/>
    <property type="molecule type" value="Genomic_DNA"/>
</dbReference>
<gene>
    <name evidence="1" type="ORF">EZS28_039269</name>
</gene>
<proteinExistence type="predicted"/>
<name>A0A5J4U4E6_9EUKA</name>
<dbReference type="AlphaFoldDB" id="A0A5J4U4E6"/>
<dbReference type="Proteomes" id="UP000324800">
    <property type="component" value="Unassembled WGS sequence"/>
</dbReference>
<organism evidence="1 2">
    <name type="scientific">Streblomastix strix</name>
    <dbReference type="NCBI Taxonomy" id="222440"/>
    <lineage>
        <taxon>Eukaryota</taxon>
        <taxon>Metamonada</taxon>
        <taxon>Preaxostyla</taxon>
        <taxon>Oxymonadida</taxon>
        <taxon>Streblomastigidae</taxon>
        <taxon>Streblomastix</taxon>
    </lineage>
</organism>
<evidence type="ECO:0000313" key="1">
    <source>
        <dbReference type="EMBL" id="KAA6365204.1"/>
    </source>
</evidence>
<sequence>AYETYYKGSGFKNAEDAVEAAKRILNGIPQTMLRKAFENWRTRALFVNSNDGIYYQ</sequence>
<dbReference type="OrthoDB" id="10017160at2759"/>
<protein>
    <submittedName>
        <fullName evidence="1">Uncharacterized protein</fullName>
    </submittedName>
</protein>
<reference evidence="1 2" key="1">
    <citation type="submission" date="2019-03" db="EMBL/GenBank/DDBJ databases">
        <title>Single cell metagenomics reveals metabolic interactions within the superorganism composed of flagellate Streblomastix strix and complex community of Bacteroidetes bacteria on its surface.</title>
        <authorList>
            <person name="Treitli S.C."/>
            <person name="Kolisko M."/>
            <person name="Husnik F."/>
            <person name="Keeling P."/>
            <person name="Hampl V."/>
        </authorList>
    </citation>
    <scope>NUCLEOTIDE SEQUENCE [LARGE SCALE GENOMIC DNA]</scope>
    <source>
        <strain evidence="1">ST1C</strain>
    </source>
</reference>
<accession>A0A5J4U4E6</accession>